<dbReference type="InterPro" id="IPR014001">
    <property type="entry name" value="Helicase_ATP-bd"/>
</dbReference>
<feature type="region of interest" description="Disordered" evidence="6">
    <location>
        <begin position="56"/>
        <end position="108"/>
    </location>
</feature>
<feature type="region of interest" description="Disordered" evidence="6">
    <location>
        <begin position="243"/>
        <end position="276"/>
    </location>
</feature>
<dbReference type="AlphaFoldDB" id="A0A6S7HW68"/>
<evidence type="ECO:0000259" key="7">
    <source>
        <dbReference type="PROSITE" id="PS51140"/>
    </source>
</evidence>
<evidence type="ECO:0000259" key="8">
    <source>
        <dbReference type="PROSITE" id="PS51192"/>
    </source>
</evidence>
<dbReference type="OrthoDB" id="5857104at2759"/>
<accession>A0A6S7HW68</accession>
<dbReference type="Proteomes" id="UP001152795">
    <property type="component" value="Unassembled WGS sequence"/>
</dbReference>
<feature type="non-terminal residue" evidence="9">
    <location>
        <position position="554"/>
    </location>
</feature>
<dbReference type="GO" id="GO:0005524">
    <property type="term" value="F:ATP binding"/>
    <property type="evidence" value="ECO:0007669"/>
    <property type="project" value="InterPro"/>
</dbReference>
<dbReference type="PROSITE" id="PS51192">
    <property type="entry name" value="HELICASE_ATP_BIND_1"/>
    <property type="match status" value="1"/>
</dbReference>
<dbReference type="GO" id="GO:0006281">
    <property type="term" value="P:DNA repair"/>
    <property type="evidence" value="ECO:0007669"/>
    <property type="project" value="UniProtKB-KW"/>
</dbReference>
<dbReference type="GO" id="GO:0006325">
    <property type="term" value="P:chromatin organization"/>
    <property type="evidence" value="ECO:0007669"/>
    <property type="project" value="UniProtKB-KW"/>
</dbReference>
<dbReference type="GO" id="GO:0003677">
    <property type="term" value="F:DNA binding"/>
    <property type="evidence" value="ECO:0007669"/>
    <property type="project" value="UniProtKB-KW"/>
</dbReference>
<proteinExistence type="predicted"/>
<dbReference type="SUPFAM" id="SSF52540">
    <property type="entry name" value="P-loop containing nucleoside triphosphate hydrolases"/>
    <property type="match status" value="1"/>
</dbReference>
<dbReference type="GO" id="GO:0043130">
    <property type="term" value="F:ubiquitin binding"/>
    <property type="evidence" value="ECO:0007669"/>
    <property type="project" value="InterPro"/>
</dbReference>
<dbReference type="EMBL" id="CACRXK020006085">
    <property type="protein sequence ID" value="CAB4008313.1"/>
    <property type="molecule type" value="Genomic_DNA"/>
</dbReference>
<dbReference type="Gene3D" id="3.40.50.10810">
    <property type="entry name" value="Tandem AAA-ATPase domain"/>
    <property type="match status" value="1"/>
</dbReference>
<evidence type="ECO:0000256" key="5">
    <source>
        <dbReference type="ARBA" id="ARBA00023204"/>
    </source>
</evidence>
<evidence type="ECO:0000313" key="10">
    <source>
        <dbReference type="Proteomes" id="UP001152795"/>
    </source>
</evidence>
<reference evidence="9" key="1">
    <citation type="submission" date="2020-04" db="EMBL/GenBank/DDBJ databases">
        <authorList>
            <person name="Alioto T."/>
            <person name="Alioto T."/>
            <person name="Gomez Garrido J."/>
        </authorList>
    </citation>
    <scope>NUCLEOTIDE SEQUENCE</scope>
    <source>
        <strain evidence="9">A484AB</strain>
    </source>
</reference>
<evidence type="ECO:0000256" key="3">
    <source>
        <dbReference type="ARBA" id="ARBA00022853"/>
    </source>
</evidence>
<dbReference type="CDD" id="cd14279">
    <property type="entry name" value="CUE"/>
    <property type="match status" value="1"/>
</dbReference>
<keyword evidence="2" id="KW-0227">DNA damage</keyword>
<keyword evidence="10" id="KW-1185">Reference proteome</keyword>
<feature type="domain" description="Helicase ATP-binding" evidence="8">
    <location>
        <begin position="460"/>
        <end position="554"/>
    </location>
</feature>
<dbReference type="InterPro" id="IPR003892">
    <property type="entry name" value="CUE"/>
</dbReference>
<evidence type="ECO:0000256" key="1">
    <source>
        <dbReference type="ARBA" id="ARBA00012551"/>
    </source>
</evidence>
<keyword evidence="5" id="KW-0234">DNA repair</keyword>
<comment type="caution">
    <text evidence="9">The sequence shown here is derived from an EMBL/GenBank/DDBJ whole genome shotgun (WGS) entry which is preliminary data.</text>
</comment>
<name>A0A6S7HW68_PARCT</name>
<evidence type="ECO:0000313" key="9">
    <source>
        <dbReference type="EMBL" id="CAB4008313.1"/>
    </source>
</evidence>
<evidence type="ECO:0000256" key="6">
    <source>
        <dbReference type="SAM" id="MobiDB-lite"/>
    </source>
</evidence>
<feature type="compositionally biased region" description="Polar residues" evidence="6">
    <location>
        <begin position="257"/>
        <end position="273"/>
    </location>
</feature>
<dbReference type="PROSITE" id="PS51140">
    <property type="entry name" value="CUE"/>
    <property type="match status" value="1"/>
</dbReference>
<sequence length="554" mass="62029">MKRKITTNLSVFKYKRPCPILKEDMNRITTDREASSDEELLISPFKKCKLREANCTKSSGKNSADEKYSSKTILDSSSDDDTENCRSEKAESIKTFDESSDSSSFTSLTFNESTSLEQDDTNYRLGVLKGIFKNSYTEGKLLNAINDTNGLDHAVSVLIESTSDNEEDDDSVEQDLEKLMKKFPACDKEELRTVLEENSFCLEDAMGSLELFSSPVKKKSKSKEKRKKCIDFDEVVDCVTIDDNSDIGNNSDDNKNTSDVNKSTSDVNKNTSAELGAPLEMSGLTQAITIVHDDCDDEDDDCDDCDDEDDDYGLSDGEQDLAMSSADKASVVSFVDSADVTELALVKGCSVIKAKMICSLRPFSTWRDLLKKVHYTKGLTDEFLWECQTFVNERDKMGYLMEKCERISKAMKDCIEVKSSSTENASMLVTKKQYVTKEPSLVPSGAKLKSYQLTGLNWLIALHKRGLNGILADEMGLGKTIQSIVFLAYLLEQEENGPHLIVVPSSTFDNWKRELEGWCPSIKCLHYYGSAAERSLLRDEALDSRHEFHVLLTT</sequence>
<evidence type="ECO:0000256" key="2">
    <source>
        <dbReference type="ARBA" id="ARBA00022763"/>
    </source>
</evidence>
<evidence type="ECO:0000256" key="4">
    <source>
        <dbReference type="ARBA" id="ARBA00023125"/>
    </source>
</evidence>
<dbReference type="PANTHER" id="PTHR10799">
    <property type="entry name" value="SNF2/RAD54 HELICASE FAMILY"/>
    <property type="match status" value="1"/>
</dbReference>
<dbReference type="InterPro" id="IPR000330">
    <property type="entry name" value="SNF2_N"/>
</dbReference>
<feature type="domain" description="CUE" evidence="7">
    <location>
        <begin position="171"/>
        <end position="214"/>
    </location>
</feature>
<dbReference type="InterPro" id="IPR038718">
    <property type="entry name" value="SNF2-like_sf"/>
</dbReference>
<organism evidence="9 10">
    <name type="scientific">Paramuricea clavata</name>
    <name type="common">Red gorgonian</name>
    <name type="synonym">Violescent sea-whip</name>
    <dbReference type="NCBI Taxonomy" id="317549"/>
    <lineage>
        <taxon>Eukaryota</taxon>
        <taxon>Metazoa</taxon>
        <taxon>Cnidaria</taxon>
        <taxon>Anthozoa</taxon>
        <taxon>Octocorallia</taxon>
        <taxon>Malacalcyonacea</taxon>
        <taxon>Plexauridae</taxon>
        <taxon>Paramuricea</taxon>
    </lineage>
</organism>
<dbReference type="GO" id="GO:0003678">
    <property type="term" value="F:DNA helicase activity"/>
    <property type="evidence" value="ECO:0007669"/>
    <property type="project" value="UniProtKB-EC"/>
</dbReference>
<feature type="compositionally biased region" description="Basic and acidic residues" evidence="6">
    <location>
        <begin position="83"/>
        <end position="97"/>
    </location>
</feature>
<protein>
    <recommendedName>
        <fullName evidence="1">DNA helicase</fullName>
        <ecNumber evidence="1">3.6.4.12</ecNumber>
    </recommendedName>
</protein>
<keyword evidence="3" id="KW-0156">Chromatin regulator</keyword>
<gene>
    <name evidence="9" type="ORF">PACLA_8A004499</name>
</gene>
<dbReference type="EC" id="3.6.4.12" evidence="1"/>
<keyword evidence="4" id="KW-0238">DNA-binding</keyword>
<dbReference type="InterPro" id="IPR027417">
    <property type="entry name" value="P-loop_NTPase"/>
</dbReference>
<dbReference type="Pfam" id="PF00176">
    <property type="entry name" value="SNF2-rel_dom"/>
    <property type="match status" value="1"/>
</dbReference>